<dbReference type="PANTHER" id="PTHR33121:SF70">
    <property type="entry name" value="SIGNALING PROTEIN YKOW"/>
    <property type="match status" value="1"/>
</dbReference>
<dbReference type="PANTHER" id="PTHR33121">
    <property type="entry name" value="CYCLIC DI-GMP PHOSPHODIESTERASE PDEF"/>
    <property type="match status" value="1"/>
</dbReference>
<dbReference type="InterPro" id="IPR029787">
    <property type="entry name" value="Nucleotide_cyclase"/>
</dbReference>
<dbReference type="InterPro" id="IPR035919">
    <property type="entry name" value="EAL_sf"/>
</dbReference>
<dbReference type="Gene3D" id="3.20.20.450">
    <property type="entry name" value="EAL domain"/>
    <property type="match status" value="1"/>
</dbReference>
<evidence type="ECO:0000259" key="2">
    <source>
        <dbReference type="PROSITE" id="PS50887"/>
    </source>
</evidence>
<feature type="domain" description="EAL" evidence="1">
    <location>
        <begin position="190"/>
        <end position="440"/>
    </location>
</feature>
<evidence type="ECO:0000313" key="3">
    <source>
        <dbReference type="EMBL" id="GAA6267681.1"/>
    </source>
</evidence>
<name>A0ABQ0AUH4_9FIRM</name>
<protein>
    <recommendedName>
        <fullName evidence="5">Diguanylate cyclase (GGDEF)-like protein</fullName>
    </recommendedName>
</protein>
<dbReference type="Proteomes" id="UP001600894">
    <property type="component" value="Unassembled WGS sequence"/>
</dbReference>
<comment type="caution">
    <text evidence="3">The sequence shown here is derived from an EMBL/GenBank/DDBJ whole genome shotgun (WGS) entry which is preliminary data.</text>
</comment>
<dbReference type="SUPFAM" id="SSF141868">
    <property type="entry name" value="EAL domain-like"/>
    <property type="match status" value="1"/>
</dbReference>
<dbReference type="SMART" id="SM00267">
    <property type="entry name" value="GGDEF"/>
    <property type="match status" value="1"/>
</dbReference>
<dbReference type="PROSITE" id="PS50887">
    <property type="entry name" value="GGDEF"/>
    <property type="match status" value="1"/>
</dbReference>
<feature type="domain" description="GGDEF" evidence="2">
    <location>
        <begin position="48"/>
        <end position="181"/>
    </location>
</feature>
<dbReference type="InterPro" id="IPR050706">
    <property type="entry name" value="Cyclic-di-GMP_PDE-like"/>
</dbReference>
<sequence>MLAFMGGFGTLKYKVLELSNRYIDPVTGGSNEFLFQQEFQKRTAQKGEFFAFLYINIKKFSMINSEYGWAAGDHILKSVYTAFKEKLLSGESIARVNTDTYYLLLRIKDEEALKARIYELDDAVYFLEHLKIDRKLFLSIGAYILKDASEIYADAVDRANFCRTHSADASDRNSHFEVYNHTIHDKREYHKKLLEMAQPALEKKHFKMFLQPKYELEHETLAGAEALVRWQDPEEGMMPVYEFVPLFEKNGFMRQIDYFIFESALELIEKWMDEGIEPLKISVNLSKSHFSANNFFEERVLPIFERHRVPRQYIEFEISESIMLDNSGSLIKFVRSLREQGFECSMDDFGSGYSSLNMLKSLPVSTIKLDQKLFSEEEKERGKIVSRGIIQIARQLDMKVVAEGVETREYVDFLKEQKCDMIQGYYFGRPMPVDEFCKRM</sequence>
<dbReference type="InterPro" id="IPR000160">
    <property type="entry name" value="GGDEF_dom"/>
</dbReference>
<reference evidence="3 4" key="1">
    <citation type="submission" date="2024-04" db="EMBL/GenBank/DDBJ databases">
        <title>Defined microbial consortia suppress multidrug-resistant proinflammatory Enterobacteriaceae via ecological control.</title>
        <authorList>
            <person name="Furuichi M."/>
            <person name="Kawaguchi T."/>
            <person name="Pust M."/>
            <person name="Yasuma K."/>
            <person name="Plichta D."/>
            <person name="Hasegawa N."/>
            <person name="Ohya T."/>
            <person name="Bhattarai S."/>
            <person name="Sasajima S."/>
            <person name="Aoto Y."/>
            <person name="Tuganbaev T."/>
            <person name="Yaginuma M."/>
            <person name="Ueda M."/>
            <person name="Okahashi N."/>
            <person name="Amafuji K."/>
            <person name="Kiridooshi Y."/>
            <person name="Sugita K."/>
            <person name="Strazar M."/>
            <person name="Skelly A."/>
            <person name="Suda W."/>
            <person name="Hattori M."/>
            <person name="Nakamoto N."/>
            <person name="Caballero S."/>
            <person name="Norman J."/>
            <person name="Olle B."/>
            <person name="Tanoue T."/>
            <person name="Arita M."/>
            <person name="Bucci V."/>
            <person name="Atarashi K."/>
            <person name="Xavier R."/>
            <person name="Honda K."/>
        </authorList>
    </citation>
    <scope>NUCLEOTIDE SEQUENCE [LARGE SCALE GENOMIC DNA]</scope>
    <source>
        <strain evidence="4">f13</strain>
    </source>
</reference>
<evidence type="ECO:0008006" key="5">
    <source>
        <dbReference type="Google" id="ProtNLM"/>
    </source>
</evidence>
<dbReference type="PROSITE" id="PS50883">
    <property type="entry name" value="EAL"/>
    <property type="match status" value="1"/>
</dbReference>
<evidence type="ECO:0000259" key="1">
    <source>
        <dbReference type="PROSITE" id="PS50883"/>
    </source>
</evidence>
<organism evidence="3 4">
    <name type="scientific">Enterocloster alcoholdehydrogenati</name>
    <dbReference type="NCBI Taxonomy" id="2547410"/>
    <lineage>
        <taxon>Bacteria</taxon>
        <taxon>Bacillati</taxon>
        <taxon>Bacillota</taxon>
        <taxon>Clostridia</taxon>
        <taxon>Lachnospirales</taxon>
        <taxon>Lachnospiraceae</taxon>
        <taxon>Enterocloster</taxon>
    </lineage>
</organism>
<dbReference type="InterPro" id="IPR043128">
    <property type="entry name" value="Rev_trsase/Diguanyl_cyclase"/>
</dbReference>
<dbReference type="Gene3D" id="3.30.70.270">
    <property type="match status" value="1"/>
</dbReference>
<dbReference type="SMART" id="SM00052">
    <property type="entry name" value="EAL"/>
    <property type="match status" value="1"/>
</dbReference>
<dbReference type="CDD" id="cd01948">
    <property type="entry name" value="EAL"/>
    <property type="match status" value="1"/>
</dbReference>
<dbReference type="InterPro" id="IPR001633">
    <property type="entry name" value="EAL_dom"/>
</dbReference>
<dbReference type="Pfam" id="PF00563">
    <property type="entry name" value="EAL"/>
    <property type="match status" value="1"/>
</dbReference>
<gene>
    <name evidence="3" type="ORF">F130042H8_07410</name>
</gene>
<dbReference type="EMBL" id="BAABXL010000001">
    <property type="protein sequence ID" value="GAA6267681.1"/>
    <property type="molecule type" value="Genomic_DNA"/>
</dbReference>
<evidence type="ECO:0000313" key="4">
    <source>
        <dbReference type="Proteomes" id="UP001600894"/>
    </source>
</evidence>
<dbReference type="SUPFAM" id="SSF55073">
    <property type="entry name" value="Nucleotide cyclase"/>
    <property type="match status" value="1"/>
</dbReference>
<proteinExistence type="predicted"/>
<keyword evidence="4" id="KW-1185">Reference proteome</keyword>
<dbReference type="Pfam" id="PF00990">
    <property type="entry name" value="GGDEF"/>
    <property type="match status" value="1"/>
</dbReference>
<accession>A0ABQ0AUH4</accession>